<sequence>MPAKLTALSTYAVVLSSARSFHCEYYAGPVVLILQCCSQHDDVISKSTIWKELSLQERRSGWQLGQVRWAPPQRSQSSTAGSSRAAPCTARNLFTQVPSALESLSLPRDSQWPLQHPSYTSSMPRRQLEPHTALNTSDAASRMGQQVSASTLASPTARAKRQQDSKVLAPVNTANHHRHASHVYMRPRDQSPDHLGTAHLGGESASCSADALNRLDEEQARGRTAVGQMPPSAQVNTANGSTRTANATPAQPGAKRGQIARCSRGSRRQPGPTRAALSIHTSIAAHDNSNTPPVSRASGAGASAVNASLIDRPLTSPLTPPRRPVDPERASTATRSSLQPQSRAGTTSTAPSSTHSRKRAAKVADLSDEDSSPVRRPPRKKVEGRVSDAAAPTPRKVIKQKVPLPTAKSRPTAPPSKDLPTTARAASKTLSEDLKRVEAKQEESDCDFLPDRTSDASRESDDDKSESDSDEDRPLQDVMKERATRARRQSAPGPASRSLSAEKREAVSPSLRALGKRDELESPTDPDQVISRTIKLRRSMSSAAASPPSMASASEQGLVKQASPAPLPQPPHDPSTTTVLRINPSKMRKMQTSPHTASAPPHPGSSLSTPCARGENAVAQSSQQHHPSPSQFTAESSDSEEDLETKRARLEILELRLEILVKEKKAQRAAERAKDSGQGGG</sequence>
<comment type="caution">
    <text evidence="1">The sequence shown here is derived from an EMBL/GenBank/DDBJ whole genome shotgun (WGS) entry which is preliminary data.</text>
</comment>
<dbReference type="EMBL" id="JAPHNI010000029">
    <property type="protein sequence ID" value="KAJ8118120.1"/>
    <property type="molecule type" value="Genomic_DNA"/>
</dbReference>
<evidence type="ECO:0000313" key="1">
    <source>
        <dbReference type="EMBL" id="KAJ8118120.1"/>
    </source>
</evidence>
<protein>
    <submittedName>
        <fullName evidence="1">Uncharacterized protein</fullName>
    </submittedName>
</protein>
<gene>
    <name evidence="1" type="ORF">OPT61_g825</name>
</gene>
<reference evidence="1" key="1">
    <citation type="submission" date="2022-11" db="EMBL/GenBank/DDBJ databases">
        <title>Genome Sequence of Boeremia exigua.</title>
        <authorList>
            <person name="Buettner E."/>
        </authorList>
    </citation>
    <scope>NUCLEOTIDE SEQUENCE</scope>
    <source>
        <strain evidence="1">CU02</strain>
    </source>
</reference>
<evidence type="ECO:0000313" key="2">
    <source>
        <dbReference type="Proteomes" id="UP001153331"/>
    </source>
</evidence>
<dbReference type="Proteomes" id="UP001153331">
    <property type="component" value="Unassembled WGS sequence"/>
</dbReference>
<accession>A0ACC2ISH8</accession>
<proteinExistence type="predicted"/>
<name>A0ACC2ISH8_9PLEO</name>
<organism evidence="1 2">
    <name type="scientific">Boeremia exigua</name>
    <dbReference type="NCBI Taxonomy" id="749465"/>
    <lineage>
        <taxon>Eukaryota</taxon>
        <taxon>Fungi</taxon>
        <taxon>Dikarya</taxon>
        <taxon>Ascomycota</taxon>
        <taxon>Pezizomycotina</taxon>
        <taxon>Dothideomycetes</taxon>
        <taxon>Pleosporomycetidae</taxon>
        <taxon>Pleosporales</taxon>
        <taxon>Pleosporineae</taxon>
        <taxon>Didymellaceae</taxon>
        <taxon>Boeremia</taxon>
    </lineage>
</organism>
<keyword evidence="2" id="KW-1185">Reference proteome</keyword>